<dbReference type="EMBL" id="UOGJ01000035">
    <property type="protein sequence ID" value="VAX35183.1"/>
    <property type="molecule type" value="Genomic_DNA"/>
</dbReference>
<sequence length="278" mass="32525">MVKKKNNILTASRYSKLLADVRKLIEGGRQRAAEALSQELVNTYWLVGQRIEQEGLTDRAHYGQAVLQDLSNVLDVPLRTLQQSVAFFKAYKTTPRGRNLKWAHYRELVGMRSVAERRWYEEQVSMHKLTRDQLLVLIKKGAYQENLLPLDQKKIKQLKRPIKPSYVYKAMVERVVDGDTLLLRMDLGFQVFKEQRIRLAQINAPEIDTEEGRKAYEYLRNRLAEVDFVIVKTHMIDIYGRFLGDVFYSHKLKHRDNVFLNGEYLNQELIDEGLVSVL</sequence>
<organism evidence="2">
    <name type="scientific">hydrothermal vent metagenome</name>
    <dbReference type="NCBI Taxonomy" id="652676"/>
    <lineage>
        <taxon>unclassified sequences</taxon>
        <taxon>metagenomes</taxon>
        <taxon>ecological metagenomes</taxon>
    </lineage>
</organism>
<protein>
    <recommendedName>
        <fullName evidence="1">TNase-like domain-containing protein</fullName>
    </recommendedName>
</protein>
<dbReference type="Pfam" id="PF00565">
    <property type="entry name" value="SNase"/>
    <property type="match status" value="1"/>
</dbReference>
<accession>A0A3B1DEB7</accession>
<evidence type="ECO:0000259" key="1">
    <source>
        <dbReference type="PROSITE" id="PS50830"/>
    </source>
</evidence>
<dbReference type="InterPro" id="IPR035437">
    <property type="entry name" value="SNase_OB-fold_sf"/>
</dbReference>
<dbReference type="InterPro" id="IPR053148">
    <property type="entry name" value="PD-DEXK-like_domain"/>
</dbReference>
<reference evidence="2" key="1">
    <citation type="submission" date="2018-06" db="EMBL/GenBank/DDBJ databases">
        <authorList>
            <person name="Zhirakovskaya E."/>
        </authorList>
    </citation>
    <scope>NUCLEOTIDE SEQUENCE</scope>
</reference>
<evidence type="ECO:0000313" key="2">
    <source>
        <dbReference type="EMBL" id="VAX35183.1"/>
    </source>
</evidence>
<dbReference type="Pfam" id="PF17761">
    <property type="entry name" value="DUF1016_N"/>
    <property type="match status" value="1"/>
</dbReference>
<dbReference type="InterPro" id="IPR041527">
    <property type="entry name" value="YhcG_N"/>
</dbReference>
<dbReference type="SMART" id="SM00318">
    <property type="entry name" value="SNc"/>
    <property type="match status" value="1"/>
</dbReference>
<dbReference type="SUPFAM" id="SSF50199">
    <property type="entry name" value="Staphylococcal nuclease"/>
    <property type="match status" value="1"/>
</dbReference>
<name>A0A3B1DEB7_9ZZZZ</name>
<dbReference type="Gene3D" id="2.40.50.90">
    <property type="match status" value="1"/>
</dbReference>
<feature type="domain" description="TNase-like" evidence="1">
    <location>
        <begin position="166"/>
        <end position="278"/>
    </location>
</feature>
<dbReference type="PANTHER" id="PTHR30547:SF5">
    <property type="entry name" value="NUCLEASE YHCG-RELATED"/>
    <property type="match status" value="1"/>
</dbReference>
<dbReference type="PROSITE" id="PS50830">
    <property type="entry name" value="TNASE_3"/>
    <property type="match status" value="1"/>
</dbReference>
<dbReference type="PANTHER" id="PTHR30547">
    <property type="entry name" value="UNCHARACTERIZED PROTEIN YHCG-RELATED"/>
    <property type="match status" value="1"/>
</dbReference>
<dbReference type="AlphaFoldDB" id="A0A3B1DEB7"/>
<dbReference type="InterPro" id="IPR016071">
    <property type="entry name" value="Staphylococal_nuclease_OB-fold"/>
</dbReference>
<gene>
    <name evidence="2" type="ORF">MNBD_UNCLBAC01-949</name>
</gene>
<proteinExistence type="predicted"/>